<reference evidence="9 10" key="1">
    <citation type="submission" date="2016-08" db="EMBL/GenBank/DDBJ databases">
        <title>Complete genome sequence of Fictibacillus arsenicus G25-54, a strain with toxicity to nematodes and a potential arsenic-resistance activity.</title>
        <authorList>
            <person name="Zheng Z."/>
        </authorList>
    </citation>
    <scope>NUCLEOTIDE SEQUENCE [LARGE SCALE GENOMIC DNA]</scope>
    <source>
        <strain evidence="9 10">G25-54</strain>
    </source>
</reference>
<dbReference type="InterPro" id="IPR037185">
    <property type="entry name" value="EmrE-like"/>
</dbReference>
<feature type="transmembrane region" description="Helical" evidence="7">
    <location>
        <begin position="91"/>
        <end position="112"/>
    </location>
</feature>
<name>A0A1B1Z2X9_9BACL</name>
<organism evidence="9 10">
    <name type="scientific">Fictibacillus arsenicus</name>
    <dbReference type="NCBI Taxonomy" id="255247"/>
    <lineage>
        <taxon>Bacteria</taxon>
        <taxon>Bacillati</taxon>
        <taxon>Bacillota</taxon>
        <taxon>Bacilli</taxon>
        <taxon>Bacillales</taxon>
        <taxon>Fictibacillaceae</taxon>
        <taxon>Fictibacillus</taxon>
    </lineage>
</organism>
<dbReference type="GO" id="GO:0005886">
    <property type="term" value="C:plasma membrane"/>
    <property type="evidence" value="ECO:0007669"/>
    <property type="project" value="UniProtKB-SubCell"/>
</dbReference>
<protein>
    <recommendedName>
        <fullName evidence="8">EamA domain-containing protein</fullName>
    </recommendedName>
</protein>
<dbReference type="PANTHER" id="PTHR42920">
    <property type="entry name" value="OS03G0707200 PROTEIN-RELATED"/>
    <property type="match status" value="1"/>
</dbReference>
<comment type="subcellular location">
    <subcellularLocation>
        <location evidence="1">Cell membrane</location>
        <topology evidence="1">Multi-pass membrane protein</topology>
    </subcellularLocation>
</comment>
<dbReference type="AlphaFoldDB" id="A0A1B1Z2X9"/>
<evidence type="ECO:0000256" key="7">
    <source>
        <dbReference type="SAM" id="Phobius"/>
    </source>
</evidence>
<feature type="domain" description="EamA" evidence="8">
    <location>
        <begin position="144"/>
        <end position="276"/>
    </location>
</feature>
<dbReference type="InterPro" id="IPR051258">
    <property type="entry name" value="Diverse_Substrate_Transporter"/>
</dbReference>
<feature type="transmembrane region" description="Helical" evidence="7">
    <location>
        <begin position="119"/>
        <end position="136"/>
    </location>
</feature>
<feature type="transmembrane region" description="Helical" evidence="7">
    <location>
        <begin position="142"/>
        <end position="163"/>
    </location>
</feature>
<feature type="transmembrane region" description="Helical" evidence="7">
    <location>
        <begin position="175"/>
        <end position="194"/>
    </location>
</feature>
<feature type="transmembrane region" description="Helical" evidence="7">
    <location>
        <begin position="206"/>
        <end position="226"/>
    </location>
</feature>
<dbReference type="PANTHER" id="PTHR42920:SF5">
    <property type="entry name" value="EAMA DOMAIN-CONTAINING PROTEIN"/>
    <property type="match status" value="1"/>
</dbReference>
<dbReference type="SUPFAM" id="SSF103481">
    <property type="entry name" value="Multidrug resistance efflux transporter EmrE"/>
    <property type="match status" value="2"/>
</dbReference>
<keyword evidence="6 7" id="KW-0472">Membrane</keyword>
<keyword evidence="5 7" id="KW-1133">Transmembrane helix</keyword>
<proteinExistence type="inferred from homology"/>
<sequence>MTPKQANWILVSVSMGWGMSYIFMKLVIDTIPALTIVALRFGIAFIIMVLIFRKKVFQTDARTLKYSLILGFLLWGIFITLMYGIKHTTASTAGFLISTTVILVPILQAFIIRKLPSRKISLGVVFVAIGLTLLTIGEDFTLAFGSVLCLIAAFLYAVHIIVTNHFAREVNTLQLGIYQLGFAAFFAAVGTFILEVPVLPHTMIHWIAILGLTFICSAYGFVMQSIAQKYTTPESTGFLFSLEPIFAAIFAFIFLQENMGLRGYLGALIILLGVFTATVTFRKRADIRMLKVKSGIMK</sequence>
<dbReference type="Pfam" id="PF00892">
    <property type="entry name" value="EamA"/>
    <property type="match status" value="2"/>
</dbReference>
<keyword evidence="3" id="KW-1003">Cell membrane</keyword>
<accession>A0A1B1Z2X9</accession>
<evidence type="ECO:0000256" key="2">
    <source>
        <dbReference type="ARBA" id="ARBA00007362"/>
    </source>
</evidence>
<dbReference type="KEGG" id="far:ABE41_006945"/>
<feature type="transmembrane region" description="Helical" evidence="7">
    <location>
        <begin position="30"/>
        <end position="52"/>
    </location>
</feature>
<feature type="transmembrane region" description="Helical" evidence="7">
    <location>
        <begin position="7"/>
        <end position="24"/>
    </location>
</feature>
<dbReference type="RefSeq" id="WP_066288017.1">
    <property type="nucleotide sequence ID" value="NZ_CP016761.1"/>
</dbReference>
<feature type="transmembrane region" description="Helical" evidence="7">
    <location>
        <begin position="238"/>
        <end position="255"/>
    </location>
</feature>
<evidence type="ECO:0000313" key="9">
    <source>
        <dbReference type="EMBL" id="ANX11741.1"/>
    </source>
</evidence>
<evidence type="ECO:0000256" key="4">
    <source>
        <dbReference type="ARBA" id="ARBA00022692"/>
    </source>
</evidence>
<dbReference type="EMBL" id="CP016761">
    <property type="protein sequence ID" value="ANX11741.1"/>
    <property type="molecule type" value="Genomic_DNA"/>
</dbReference>
<evidence type="ECO:0000259" key="8">
    <source>
        <dbReference type="Pfam" id="PF00892"/>
    </source>
</evidence>
<keyword evidence="4 7" id="KW-0812">Transmembrane</keyword>
<evidence type="ECO:0000256" key="3">
    <source>
        <dbReference type="ARBA" id="ARBA00022475"/>
    </source>
</evidence>
<dbReference type="OrthoDB" id="9804865at2"/>
<evidence type="ECO:0000256" key="5">
    <source>
        <dbReference type="ARBA" id="ARBA00022989"/>
    </source>
</evidence>
<dbReference type="InterPro" id="IPR000620">
    <property type="entry name" value="EamA_dom"/>
</dbReference>
<dbReference type="Proteomes" id="UP000077412">
    <property type="component" value="Chromosome"/>
</dbReference>
<gene>
    <name evidence="9" type="ORF">ABE41_006945</name>
</gene>
<evidence type="ECO:0000256" key="6">
    <source>
        <dbReference type="ARBA" id="ARBA00023136"/>
    </source>
</evidence>
<feature type="transmembrane region" description="Helical" evidence="7">
    <location>
        <begin position="64"/>
        <end position="85"/>
    </location>
</feature>
<evidence type="ECO:0000313" key="10">
    <source>
        <dbReference type="Proteomes" id="UP000077412"/>
    </source>
</evidence>
<comment type="similarity">
    <text evidence="2">Belongs to the EamA transporter family.</text>
</comment>
<evidence type="ECO:0000256" key="1">
    <source>
        <dbReference type="ARBA" id="ARBA00004651"/>
    </source>
</evidence>
<feature type="transmembrane region" description="Helical" evidence="7">
    <location>
        <begin position="261"/>
        <end position="281"/>
    </location>
</feature>
<keyword evidence="10" id="KW-1185">Reference proteome</keyword>
<feature type="domain" description="EamA" evidence="8">
    <location>
        <begin position="9"/>
        <end position="135"/>
    </location>
</feature>